<dbReference type="PANTHER" id="PTHR37984:SF5">
    <property type="entry name" value="PROTEIN NYNRIN-LIKE"/>
    <property type="match status" value="1"/>
</dbReference>
<evidence type="ECO:0000259" key="9">
    <source>
        <dbReference type="PROSITE" id="PS50878"/>
    </source>
</evidence>
<organism evidence="10 11">
    <name type="scientific">Dendrobium nobile</name>
    <name type="common">Orchid</name>
    <dbReference type="NCBI Taxonomy" id="94219"/>
    <lineage>
        <taxon>Eukaryota</taxon>
        <taxon>Viridiplantae</taxon>
        <taxon>Streptophyta</taxon>
        <taxon>Embryophyta</taxon>
        <taxon>Tracheophyta</taxon>
        <taxon>Spermatophyta</taxon>
        <taxon>Magnoliopsida</taxon>
        <taxon>Liliopsida</taxon>
        <taxon>Asparagales</taxon>
        <taxon>Orchidaceae</taxon>
        <taxon>Epidendroideae</taxon>
        <taxon>Malaxideae</taxon>
        <taxon>Dendrobiinae</taxon>
        <taxon>Dendrobium</taxon>
    </lineage>
</organism>
<dbReference type="GO" id="GO:0006508">
    <property type="term" value="P:proteolysis"/>
    <property type="evidence" value="ECO:0007669"/>
    <property type="project" value="UniProtKB-KW"/>
</dbReference>
<evidence type="ECO:0000256" key="3">
    <source>
        <dbReference type="ARBA" id="ARBA00022695"/>
    </source>
</evidence>
<keyword evidence="5" id="KW-0255">Endonuclease</keyword>
<dbReference type="InterPro" id="IPR043502">
    <property type="entry name" value="DNA/RNA_pol_sf"/>
</dbReference>
<evidence type="ECO:0000313" key="11">
    <source>
        <dbReference type="Proteomes" id="UP000829196"/>
    </source>
</evidence>
<dbReference type="PROSITE" id="PS50878">
    <property type="entry name" value="RT_POL"/>
    <property type="match status" value="1"/>
</dbReference>
<dbReference type="EMBL" id="JAGYWB010000015">
    <property type="protein sequence ID" value="KAI0497224.1"/>
    <property type="molecule type" value="Genomic_DNA"/>
</dbReference>
<keyword evidence="8" id="KW-0511">Multifunctional enzyme</keyword>
<dbReference type="CDD" id="cd09274">
    <property type="entry name" value="RNase_HI_RT_Ty3"/>
    <property type="match status" value="1"/>
</dbReference>
<dbReference type="AlphaFoldDB" id="A0A8T3AMG2"/>
<evidence type="ECO:0000256" key="1">
    <source>
        <dbReference type="ARBA" id="ARBA00022670"/>
    </source>
</evidence>
<dbReference type="GO" id="GO:0004519">
    <property type="term" value="F:endonuclease activity"/>
    <property type="evidence" value="ECO:0007669"/>
    <property type="project" value="UniProtKB-KW"/>
</dbReference>
<keyword evidence="2" id="KW-0808">Transferase</keyword>
<dbReference type="FunFam" id="3.30.70.270:FF:000020">
    <property type="entry name" value="Transposon Tf2-6 polyprotein-like Protein"/>
    <property type="match status" value="1"/>
</dbReference>
<dbReference type="FunFam" id="3.10.20.370:FF:000001">
    <property type="entry name" value="Retrovirus-related Pol polyprotein from transposon 17.6-like protein"/>
    <property type="match status" value="1"/>
</dbReference>
<keyword evidence="1" id="KW-0645">Protease</keyword>
<keyword evidence="4" id="KW-0540">Nuclease</keyword>
<keyword evidence="11" id="KW-1185">Reference proteome</keyword>
<keyword evidence="6" id="KW-0378">Hydrolase</keyword>
<dbReference type="OrthoDB" id="783142at2759"/>
<dbReference type="FunFam" id="3.30.70.270:FF:000003">
    <property type="entry name" value="Transposon Ty3-G Gag-Pol polyprotein"/>
    <property type="match status" value="1"/>
</dbReference>
<dbReference type="Gene3D" id="3.10.20.370">
    <property type="match status" value="1"/>
</dbReference>
<dbReference type="Proteomes" id="UP000829196">
    <property type="component" value="Unassembled WGS sequence"/>
</dbReference>
<dbReference type="SMR" id="A0A8T3AMG2"/>
<gene>
    <name evidence="10" type="ORF">KFK09_020447</name>
</gene>
<keyword evidence="3" id="KW-0548">Nucleotidyltransferase</keyword>
<accession>A0A8T3AMG2</accession>
<dbReference type="GO" id="GO:0008233">
    <property type="term" value="F:peptidase activity"/>
    <property type="evidence" value="ECO:0007669"/>
    <property type="project" value="UniProtKB-KW"/>
</dbReference>
<dbReference type="Pfam" id="PF00078">
    <property type="entry name" value="RVT_1"/>
    <property type="match status" value="1"/>
</dbReference>
<evidence type="ECO:0000256" key="7">
    <source>
        <dbReference type="ARBA" id="ARBA00022918"/>
    </source>
</evidence>
<name>A0A8T3AMG2_DENNO</name>
<sequence length="396" mass="45956">MIDLKLGYHQIRMRKEDVPKTAFRTHEGHYEFLVMPFGLTNAHATYQALMNKVFKPYLRRFVLVFFDDILIYSKSEVEHWEHLKKVLEVLQEHQLRANLTKCCFAQASVEYLGHVVSKEGVAADHSKIEAMLKWPLLKNLKALRGFMGLTGYYRRFVKECSNIAWPLTEQLKKDGFLWGEAATSAFESLKKAMTTVPVLALPDFTQTFIVETDASGYGLGAVLIQNRRPIAYFSQVLTARARMKSVYERELMAIVLAIQKLWPYLLGRHFVVRTDQPSLKFLLEQRMVTKEHQRWLSKLLGYDFEIQYRPGVENKATDALSRYMEELQTVALSVPWMLDWEAIREESARDESLGKIRTELLKEPDSHPGYSMEGDNLLYQGRFVMPRTSIHIPNLL</sequence>
<evidence type="ECO:0000256" key="5">
    <source>
        <dbReference type="ARBA" id="ARBA00022759"/>
    </source>
</evidence>
<dbReference type="FunFam" id="3.10.10.10:FF:000007">
    <property type="entry name" value="Retrovirus-related Pol polyprotein from transposon 17.6-like Protein"/>
    <property type="match status" value="1"/>
</dbReference>
<feature type="domain" description="Reverse transcriptase" evidence="9">
    <location>
        <begin position="1"/>
        <end position="116"/>
    </location>
</feature>
<dbReference type="Gene3D" id="3.30.70.270">
    <property type="match status" value="2"/>
</dbReference>
<evidence type="ECO:0000256" key="6">
    <source>
        <dbReference type="ARBA" id="ARBA00022801"/>
    </source>
</evidence>
<dbReference type="GO" id="GO:0003964">
    <property type="term" value="F:RNA-directed DNA polymerase activity"/>
    <property type="evidence" value="ECO:0007669"/>
    <property type="project" value="UniProtKB-KW"/>
</dbReference>
<dbReference type="PANTHER" id="PTHR37984">
    <property type="entry name" value="PROTEIN CBG26694"/>
    <property type="match status" value="1"/>
</dbReference>
<dbReference type="InterPro" id="IPR043128">
    <property type="entry name" value="Rev_trsase/Diguanyl_cyclase"/>
</dbReference>
<protein>
    <recommendedName>
        <fullName evidence="9">Reverse transcriptase domain-containing protein</fullName>
    </recommendedName>
</protein>
<dbReference type="SUPFAM" id="SSF56672">
    <property type="entry name" value="DNA/RNA polymerases"/>
    <property type="match status" value="1"/>
</dbReference>
<evidence type="ECO:0000256" key="4">
    <source>
        <dbReference type="ARBA" id="ARBA00022722"/>
    </source>
</evidence>
<keyword evidence="7" id="KW-0695">RNA-directed DNA polymerase</keyword>
<dbReference type="CDD" id="cd01647">
    <property type="entry name" value="RT_LTR"/>
    <property type="match status" value="1"/>
</dbReference>
<dbReference type="Pfam" id="PF17919">
    <property type="entry name" value="RT_RNaseH_2"/>
    <property type="match status" value="1"/>
</dbReference>
<dbReference type="InterPro" id="IPR000477">
    <property type="entry name" value="RT_dom"/>
</dbReference>
<evidence type="ECO:0000256" key="8">
    <source>
        <dbReference type="ARBA" id="ARBA00023268"/>
    </source>
</evidence>
<dbReference type="InterPro" id="IPR041577">
    <property type="entry name" value="RT_RNaseH_2"/>
</dbReference>
<evidence type="ECO:0000256" key="2">
    <source>
        <dbReference type="ARBA" id="ARBA00022679"/>
    </source>
</evidence>
<dbReference type="InterPro" id="IPR050951">
    <property type="entry name" value="Retrovirus_Pol_polyprotein"/>
</dbReference>
<proteinExistence type="predicted"/>
<evidence type="ECO:0000313" key="10">
    <source>
        <dbReference type="EMBL" id="KAI0497224.1"/>
    </source>
</evidence>
<comment type="caution">
    <text evidence="10">The sequence shown here is derived from an EMBL/GenBank/DDBJ whole genome shotgun (WGS) entry which is preliminary data.</text>
</comment>
<reference evidence="10" key="1">
    <citation type="journal article" date="2022" name="Front. Genet.">
        <title>Chromosome-Scale Assembly of the Dendrobium nobile Genome Provides Insights Into the Molecular Mechanism of the Biosynthesis of the Medicinal Active Ingredient of Dendrobium.</title>
        <authorList>
            <person name="Xu Q."/>
            <person name="Niu S.-C."/>
            <person name="Li K.-L."/>
            <person name="Zheng P.-J."/>
            <person name="Zhang X.-J."/>
            <person name="Jia Y."/>
            <person name="Liu Y."/>
            <person name="Niu Y.-X."/>
            <person name="Yu L.-H."/>
            <person name="Chen D.-F."/>
            <person name="Zhang G.-Q."/>
        </authorList>
    </citation>
    <scope>NUCLEOTIDE SEQUENCE</scope>
    <source>
        <tissue evidence="10">Leaf</tissue>
    </source>
</reference>
<dbReference type="Gene3D" id="3.10.10.10">
    <property type="entry name" value="HIV Type 1 Reverse Transcriptase, subunit A, domain 1"/>
    <property type="match status" value="1"/>
</dbReference>